<feature type="compositionally biased region" description="Basic and acidic residues" evidence="1">
    <location>
        <begin position="75"/>
        <end position="86"/>
    </location>
</feature>
<feature type="compositionally biased region" description="Low complexity" evidence="1">
    <location>
        <begin position="141"/>
        <end position="153"/>
    </location>
</feature>
<gene>
    <name evidence="3" type="ORF">FRACYDRAFT_238672</name>
</gene>
<feature type="region of interest" description="Disordered" evidence="1">
    <location>
        <begin position="75"/>
        <end position="95"/>
    </location>
</feature>
<proteinExistence type="predicted"/>
<keyword evidence="4" id="KW-1185">Reference proteome</keyword>
<keyword evidence="2" id="KW-1133">Transmembrane helix</keyword>
<dbReference type="EMBL" id="KV784358">
    <property type="protein sequence ID" value="OEU16085.1"/>
    <property type="molecule type" value="Genomic_DNA"/>
</dbReference>
<evidence type="ECO:0000256" key="2">
    <source>
        <dbReference type="SAM" id="Phobius"/>
    </source>
</evidence>
<dbReference type="KEGG" id="fcy:FRACYDRAFT_238672"/>
<keyword evidence="2" id="KW-0472">Membrane</keyword>
<reference evidence="3 4" key="1">
    <citation type="submission" date="2016-09" db="EMBL/GenBank/DDBJ databases">
        <title>Extensive genetic diversity and differential bi-allelic expression allows diatom success in the polar Southern Ocean.</title>
        <authorList>
            <consortium name="DOE Joint Genome Institute"/>
            <person name="Mock T."/>
            <person name="Otillar R.P."/>
            <person name="Strauss J."/>
            <person name="Dupont C."/>
            <person name="Frickenhaus S."/>
            <person name="Maumus F."/>
            <person name="Mcmullan M."/>
            <person name="Sanges R."/>
            <person name="Schmutz J."/>
            <person name="Toseland A."/>
            <person name="Valas R."/>
            <person name="Veluchamy A."/>
            <person name="Ward B.J."/>
            <person name="Allen A."/>
            <person name="Barry K."/>
            <person name="Falciatore A."/>
            <person name="Ferrante M."/>
            <person name="Fortunato A.E."/>
            <person name="Gloeckner G."/>
            <person name="Gruber A."/>
            <person name="Hipkin R."/>
            <person name="Janech M."/>
            <person name="Kroth P."/>
            <person name="Leese F."/>
            <person name="Lindquist E."/>
            <person name="Lyon B.R."/>
            <person name="Martin J."/>
            <person name="Mayer C."/>
            <person name="Parker M."/>
            <person name="Quesneville H."/>
            <person name="Raymond J."/>
            <person name="Uhlig C."/>
            <person name="Valentin K.U."/>
            <person name="Worden A.Z."/>
            <person name="Armbrust E.V."/>
            <person name="Bowler C."/>
            <person name="Green B."/>
            <person name="Moulton V."/>
            <person name="Van Oosterhout C."/>
            <person name="Grigoriev I."/>
        </authorList>
    </citation>
    <scope>NUCLEOTIDE SEQUENCE [LARGE SCALE GENOMIC DNA]</scope>
    <source>
        <strain evidence="3 4">CCMP1102</strain>
    </source>
</reference>
<dbReference type="AlphaFoldDB" id="A0A1E7FDF8"/>
<evidence type="ECO:0000313" key="4">
    <source>
        <dbReference type="Proteomes" id="UP000095751"/>
    </source>
</evidence>
<name>A0A1E7FDF8_9STRA</name>
<dbReference type="InParanoid" id="A0A1E7FDF8"/>
<organism evidence="3 4">
    <name type="scientific">Fragilariopsis cylindrus CCMP1102</name>
    <dbReference type="NCBI Taxonomy" id="635003"/>
    <lineage>
        <taxon>Eukaryota</taxon>
        <taxon>Sar</taxon>
        <taxon>Stramenopiles</taxon>
        <taxon>Ochrophyta</taxon>
        <taxon>Bacillariophyta</taxon>
        <taxon>Bacillariophyceae</taxon>
        <taxon>Bacillariophycidae</taxon>
        <taxon>Bacillariales</taxon>
        <taxon>Bacillariaceae</taxon>
        <taxon>Fragilariopsis</taxon>
    </lineage>
</organism>
<evidence type="ECO:0000256" key="1">
    <source>
        <dbReference type="SAM" id="MobiDB-lite"/>
    </source>
</evidence>
<evidence type="ECO:0000313" key="3">
    <source>
        <dbReference type="EMBL" id="OEU16085.1"/>
    </source>
</evidence>
<protein>
    <submittedName>
        <fullName evidence="3">Uncharacterized protein</fullName>
    </submittedName>
</protein>
<feature type="transmembrane region" description="Helical" evidence="2">
    <location>
        <begin position="40"/>
        <end position="60"/>
    </location>
</feature>
<feature type="region of interest" description="Disordered" evidence="1">
    <location>
        <begin position="134"/>
        <end position="193"/>
    </location>
</feature>
<sequence>MCIQSTVNSLPIYNLPNFFSSSLMEIGDDTTMKMITRQRIICSFLAVIVIVDSVSPLLLLSSSRPSHISRRTELSYHTSFDPHEEPTTNTSNNTRRSMLQLMIVVGSGAVTSPAISAEIDPFAAMDEILSSEGIATGGSGTISSPGTSTTNTENESDDTTSKPANPSPIMNLDMEAALQESKKRRKIGPTTHG</sequence>
<accession>A0A1E7FDF8</accession>
<dbReference type="Proteomes" id="UP000095751">
    <property type="component" value="Unassembled WGS sequence"/>
</dbReference>
<keyword evidence="2" id="KW-0812">Transmembrane</keyword>